<accession>A0A6J5MLK8</accession>
<reference evidence="1" key="1">
    <citation type="submission" date="2020-04" db="EMBL/GenBank/DDBJ databases">
        <authorList>
            <person name="Chiriac C."/>
            <person name="Salcher M."/>
            <person name="Ghai R."/>
            <person name="Kavagutti S V."/>
        </authorList>
    </citation>
    <scope>NUCLEOTIDE SEQUENCE</scope>
</reference>
<evidence type="ECO:0000313" key="1">
    <source>
        <dbReference type="EMBL" id="CAB4147488.1"/>
    </source>
</evidence>
<proteinExistence type="predicted"/>
<organism evidence="1">
    <name type="scientific">uncultured Caudovirales phage</name>
    <dbReference type="NCBI Taxonomy" id="2100421"/>
    <lineage>
        <taxon>Viruses</taxon>
        <taxon>Duplodnaviria</taxon>
        <taxon>Heunggongvirae</taxon>
        <taxon>Uroviricota</taxon>
        <taxon>Caudoviricetes</taxon>
        <taxon>Peduoviridae</taxon>
        <taxon>Maltschvirus</taxon>
        <taxon>Maltschvirus maltsch</taxon>
    </lineage>
</organism>
<sequence>MTRKRVLLAAVSDLHIGSTVALCPPEGIVLEDGGRYQPNPAQAWIWEQWLKFRDAIAAYKRSGWKVILIMNGEFIDGRHHDSTQLASASPEIMASAAIDAFMPMMKACDVLYATRGTEAHSGHGAASDFAIARELGAVRDPESGQCAAYQWRIDVGGVVVDAAHHVSGGSRMTTRGNNIRAEMQDAILANVAPDIMIRSHVHTYADTGRMFWPRQACVTPAWQLKTAFTHRVTRLPAREVGGVVFEIQEGGAGMVKPITFQVPARAAHVAKV</sequence>
<dbReference type="EMBL" id="LR796475">
    <property type="protein sequence ID" value="CAB4147488.1"/>
    <property type="molecule type" value="Genomic_DNA"/>
</dbReference>
<protein>
    <submittedName>
        <fullName evidence="1">Uncharacterized protein</fullName>
    </submittedName>
</protein>
<gene>
    <name evidence="1" type="ORF">UFOVP505_33</name>
</gene>
<name>A0A6J5MLK8_9CAUD</name>